<evidence type="ECO:0000313" key="1">
    <source>
        <dbReference type="EMBL" id="GMH10731.1"/>
    </source>
</evidence>
<protein>
    <submittedName>
        <fullName evidence="1">Uncharacterized protein</fullName>
    </submittedName>
</protein>
<organism evidence="1 2">
    <name type="scientific">Nepenthes gracilis</name>
    <name type="common">Slender pitcher plant</name>
    <dbReference type="NCBI Taxonomy" id="150966"/>
    <lineage>
        <taxon>Eukaryota</taxon>
        <taxon>Viridiplantae</taxon>
        <taxon>Streptophyta</taxon>
        <taxon>Embryophyta</taxon>
        <taxon>Tracheophyta</taxon>
        <taxon>Spermatophyta</taxon>
        <taxon>Magnoliopsida</taxon>
        <taxon>eudicotyledons</taxon>
        <taxon>Gunneridae</taxon>
        <taxon>Pentapetalae</taxon>
        <taxon>Caryophyllales</taxon>
        <taxon>Nepenthaceae</taxon>
        <taxon>Nepenthes</taxon>
    </lineage>
</organism>
<evidence type="ECO:0000313" key="2">
    <source>
        <dbReference type="Proteomes" id="UP001279734"/>
    </source>
</evidence>
<dbReference type="AlphaFoldDB" id="A0AAD3SH78"/>
<dbReference type="EMBL" id="BSYO01000010">
    <property type="protein sequence ID" value="GMH10731.1"/>
    <property type="molecule type" value="Genomic_DNA"/>
</dbReference>
<sequence length="142" mass="16061">MPPPHSWPELTFLWCRRPQPQKLKSQKLQEGRALPEILLLPRYSSIPRLSLFSSVSVLLIFLPSQLQDMAGGFGAIINEAAQVYAKLEAFRSLGVCVESLELKFAETESCISILEGQLKEQRSFTLHFAREISYWSTNSGPH</sequence>
<accession>A0AAD3SH78</accession>
<keyword evidence="2" id="KW-1185">Reference proteome</keyword>
<reference evidence="1" key="1">
    <citation type="submission" date="2023-05" db="EMBL/GenBank/DDBJ databases">
        <title>Nepenthes gracilis genome sequencing.</title>
        <authorList>
            <person name="Fukushima K."/>
        </authorList>
    </citation>
    <scope>NUCLEOTIDE SEQUENCE</scope>
    <source>
        <strain evidence="1">SING2019-196</strain>
    </source>
</reference>
<comment type="caution">
    <text evidence="1">The sequence shown here is derived from an EMBL/GenBank/DDBJ whole genome shotgun (WGS) entry which is preliminary data.</text>
</comment>
<gene>
    <name evidence="1" type="ORF">Nepgr_012572</name>
</gene>
<dbReference type="Proteomes" id="UP001279734">
    <property type="component" value="Unassembled WGS sequence"/>
</dbReference>
<name>A0AAD3SH78_NEPGR</name>
<proteinExistence type="predicted"/>